<dbReference type="GO" id="GO:0000981">
    <property type="term" value="F:DNA-binding transcription factor activity, RNA polymerase II-specific"/>
    <property type="evidence" value="ECO:0007669"/>
    <property type="project" value="InterPro"/>
</dbReference>
<feature type="compositionally biased region" description="Low complexity" evidence="2">
    <location>
        <begin position="196"/>
        <end position="209"/>
    </location>
</feature>
<evidence type="ECO:0000256" key="2">
    <source>
        <dbReference type="SAM" id="MobiDB-lite"/>
    </source>
</evidence>
<dbReference type="PROSITE" id="PS00463">
    <property type="entry name" value="ZN2_CY6_FUNGAL_1"/>
    <property type="match status" value="1"/>
</dbReference>
<keyword evidence="1" id="KW-0539">Nucleus</keyword>
<name>A0A6A5YFZ9_9PLEO</name>
<dbReference type="CDD" id="cd00067">
    <property type="entry name" value="GAL4"/>
    <property type="match status" value="1"/>
</dbReference>
<proteinExistence type="predicted"/>
<dbReference type="GO" id="GO:0008270">
    <property type="term" value="F:zinc ion binding"/>
    <property type="evidence" value="ECO:0007669"/>
    <property type="project" value="InterPro"/>
</dbReference>
<evidence type="ECO:0000313" key="4">
    <source>
        <dbReference type="EMBL" id="KAF2106046.1"/>
    </source>
</evidence>
<evidence type="ECO:0000313" key="5">
    <source>
        <dbReference type="Proteomes" id="UP000799770"/>
    </source>
</evidence>
<dbReference type="SUPFAM" id="SSF57701">
    <property type="entry name" value="Zn2/Cys6 DNA-binding domain"/>
    <property type="match status" value="1"/>
</dbReference>
<dbReference type="InterPro" id="IPR001138">
    <property type="entry name" value="Zn2Cys6_DnaBD"/>
</dbReference>
<accession>A0A6A5YFZ9</accession>
<evidence type="ECO:0000256" key="1">
    <source>
        <dbReference type="ARBA" id="ARBA00023242"/>
    </source>
</evidence>
<keyword evidence="5" id="KW-1185">Reference proteome</keyword>
<organism evidence="4 5">
    <name type="scientific">Lophiotrema nucula</name>
    <dbReference type="NCBI Taxonomy" id="690887"/>
    <lineage>
        <taxon>Eukaryota</taxon>
        <taxon>Fungi</taxon>
        <taxon>Dikarya</taxon>
        <taxon>Ascomycota</taxon>
        <taxon>Pezizomycotina</taxon>
        <taxon>Dothideomycetes</taxon>
        <taxon>Pleosporomycetidae</taxon>
        <taxon>Pleosporales</taxon>
        <taxon>Lophiotremataceae</taxon>
        <taxon>Lophiotrema</taxon>
    </lineage>
</organism>
<reference evidence="4" key="1">
    <citation type="journal article" date="2020" name="Stud. Mycol.">
        <title>101 Dothideomycetes genomes: a test case for predicting lifestyles and emergence of pathogens.</title>
        <authorList>
            <person name="Haridas S."/>
            <person name="Albert R."/>
            <person name="Binder M."/>
            <person name="Bloem J."/>
            <person name="Labutti K."/>
            <person name="Salamov A."/>
            <person name="Andreopoulos B."/>
            <person name="Baker S."/>
            <person name="Barry K."/>
            <person name="Bills G."/>
            <person name="Bluhm B."/>
            <person name="Cannon C."/>
            <person name="Castanera R."/>
            <person name="Culley D."/>
            <person name="Daum C."/>
            <person name="Ezra D."/>
            <person name="Gonzalez J."/>
            <person name="Henrissat B."/>
            <person name="Kuo A."/>
            <person name="Liang C."/>
            <person name="Lipzen A."/>
            <person name="Lutzoni F."/>
            <person name="Magnuson J."/>
            <person name="Mondo S."/>
            <person name="Nolan M."/>
            <person name="Ohm R."/>
            <person name="Pangilinan J."/>
            <person name="Park H.-J."/>
            <person name="Ramirez L."/>
            <person name="Alfaro M."/>
            <person name="Sun H."/>
            <person name="Tritt A."/>
            <person name="Yoshinaga Y."/>
            <person name="Zwiers L.-H."/>
            <person name="Turgeon B."/>
            <person name="Goodwin S."/>
            <person name="Spatafora J."/>
            <person name="Crous P."/>
            <person name="Grigoriev I."/>
        </authorList>
    </citation>
    <scope>NUCLEOTIDE SEQUENCE</scope>
    <source>
        <strain evidence="4">CBS 627.86</strain>
    </source>
</reference>
<dbReference type="EMBL" id="ML977367">
    <property type="protein sequence ID" value="KAF2106046.1"/>
    <property type="molecule type" value="Genomic_DNA"/>
</dbReference>
<gene>
    <name evidence="4" type="ORF">BDV96DRAFT_591561</name>
</gene>
<protein>
    <recommendedName>
        <fullName evidence="3">Zn(2)-C6 fungal-type domain-containing protein</fullName>
    </recommendedName>
</protein>
<feature type="region of interest" description="Disordered" evidence="2">
    <location>
        <begin position="190"/>
        <end position="214"/>
    </location>
</feature>
<dbReference type="InterPro" id="IPR036864">
    <property type="entry name" value="Zn2-C6_fun-type_DNA-bd_sf"/>
</dbReference>
<dbReference type="PROSITE" id="PS50048">
    <property type="entry name" value="ZN2_CY6_FUNGAL_2"/>
    <property type="match status" value="1"/>
</dbReference>
<dbReference type="Proteomes" id="UP000799770">
    <property type="component" value="Unassembled WGS sequence"/>
</dbReference>
<feature type="domain" description="Zn(2)-C6 fungal-type" evidence="3">
    <location>
        <begin position="19"/>
        <end position="51"/>
    </location>
</feature>
<evidence type="ECO:0000259" key="3">
    <source>
        <dbReference type="PROSITE" id="PS50048"/>
    </source>
</evidence>
<dbReference type="AlphaFoldDB" id="A0A6A5YFZ9"/>
<sequence>MDPTSHPIQPYPKRRAPIACTRCRKRKIRCIVEPDGGCMACRQACGPVCVYERVGTSVPHMLPRRPRPYAVMPFRQMPSPSPAYAYHLASQEAHGGRPFQTYPFPSCSTHWIRERTDHQHPLLSATLSTLEPTPKPTLPPTTMELQPSYYKPIQGTIQIQDPPHPNPKNYSAPVYSQAGSDVQNWLPGPQNHDTLGHQSSHLSSVHSSGRLGGFGVGKESSSLYHVPPSHAAEHAKSPGVFYMAPYSI</sequence>